<evidence type="ECO:0000313" key="2">
    <source>
        <dbReference type="Proteomes" id="UP001465153"/>
    </source>
</evidence>
<dbReference type="InterPro" id="IPR032581">
    <property type="entry name" value="DUF4917"/>
</dbReference>
<dbReference type="RefSeq" id="WP_353302151.1">
    <property type="nucleotide sequence ID" value="NZ_BAABWN010000004.1"/>
</dbReference>
<dbReference type="Pfam" id="PF16263">
    <property type="entry name" value="DUF4917"/>
    <property type="match status" value="1"/>
</dbReference>
<accession>A0ABQ0A7C4</accession>
<proteinExistence type="predicted"/>
<organism evidence="1 2">
    <name type="scientific">Sessilibacter corallicola</name>
    <dbReference type="NCBI Taxonomy" id="2904075"/>
    <lineage>
        <taxon>Bacteria</taxon>
        <taxon>Pseudomonadati</taxon>
        <taxon>Pseudomonadota</taxon>
        <taxon>Gammaproteobacteria</taxon>
        <taxon>Cellvibrionales</taxon>
        <taxon>Cellvibrionaceae</taxon>
        <taxon>Sessilibacter</taxon>
    </lineage>
</organism>
<keyword evidence="2" id="KW-1185">Reference proteome</keyword>
<dbReference type="EMBL" id="BAABWN010000004">
    <property type="protein sequence ID" value="GAA6167547.1"/>
    <property type="molecule type" value="Genomic_DNA"/>
</dbReference>
<comment type="caution">
    <text evidence="1">The sequence shown here is derived from an EMBL/GenBank/DDBJ whole genome shotgun (WGS) entry which is preliminary data.</text>
</comment>
<evidence type="ECO:0000313" key="1">
    <source>
        <dbReference type="EMBL" id="GAA6167547.1"/>
    </source>
</evidence>
<reference evidence="1 2" key="1">
    <citation type="submission" date="2024-04" db="EMBL/GenBank/DDBJ databases">
        <title>Draft genome sequence of Sessilibacter corallicola NBRC 116591.</title>
        <authorList>
            <person name="Miyakawa T."/>
            <person name="Kusuya Y."/>
            <person name="Miura T."/>
        </authorList>
    </citation>
    <scope>NUCLEOTIDE SEQUENCE [LARGE SCALE GENOMIC DNA]</scope>
    <source>
        <strain evidence="1 2">KU-00831-HH</strain>
    </source>
</reference>
<gene>
    <name evidence="1" type="ORF">NBRC116591_13570</name>
</gene>
<name>A0ABQ0A7C4_9GAMM</name>
<dbReference type="Proteomes" id="UP001465153">
    <property type="component" value="Unassembled WGS sequence"/>
</dbReference>
<sequence length="334" mass="38510">MAFHIEDWNDIKGEYDGTVLLGNGASISVDPNFHYTSLMDHAVKGDLLTTDVKSIFNFFFTDDFELILRILWQATNVNKSLKINDSKTEEAYNHVRDCLITAVTNRHSEYDNISCQLPKIYNFLKQFDTIISLNYDLIIYWTIMYGNSIDKKHAFKDCFVDSKFDDDWQKFRNPIGQQSSCSLVFYPHGNLIFARSKFEDEIKISSNGSAILEKILTKWEQGNNVPIIVSEGTKEQKIKSIQSSYYLNTVFREVLTNLSNNLVIYGWSIGEYDEHIIQRIAKSEISKIAISVFENNQTYCNRVNQLVKNEFGSECKIVFFNSESLGCWNNDAIS</sequence>
<protein>
    <submittedName>
        <fullName evidence="1">DUF4917 family protein</fullName>
    </submittedName>
</protein>